<dbReference type="PROSITE" id="PS51186">
    <property type="entry name" value="GNAT"/>
    <property type="match status" value="1"/>
</dbReference>
<evidence type="ECO:0000259" key="1">
    <source>
        <dbReference type="PROSITE" id="PS51186"/>
    </source>
</evidence>
<gene>
    <name evidence="2" type="ORF">AWM68_12370</name>
</gene>
<dbReference type="GO" id="GO:0016747">
    <property type="term" value="F:acyltransferase activity, transferring groups other than amino-acyl groups"/>
    <property type="evidence" value="ECO:0007669"/>
    <property type="project" value="InterPro"/>
</dbReference>
<organism evidence="2 3">
    <name type="scientific">Fictibacillus phosphorivorans</name>
    <dbReference type="NCBI Taxonomy" id="1221500"/>
    <lineage>
        <taxon>Bacteria</taxon>
        <taxon>Bacillati</taxon>
        <taxon>Bacillota</taxon>
        <taxon>Bacilli</taxon>
        <taxon>Bacillales</taxon>
        <taxon>Fictibacillaceae</taxon>
        <taxon>Fictibacillus</taxon>
    </lineage>
</organism>
<sequence>MTIILRQAMQHEAKDLLQLVGKAGLQSEGIKDSIENYLVVVNDAGETIGTVGLERIGNDGLLRSFVLKQKYSSETLLLKLIDKILVYSKDKGVETLYLLTKAVHMFEALSFKIIPKDKVPPHIESAEHVKNNATSGAELLAYALDS</sequence>
<proteinExistence type="predicted"/>
<dbReference type="AlphaFoldDB" id="A0A168CR50"/>
<dbReference type="RefSeq" id="WP_066244744.1">
    <property type="nucleotide sequence ID" value="NZ_LRFC01000038.1"/>
</dbReference>
<reference evidence="3" key="1">
    <citation type="submission" date="2016-01" db="EMBL/GenBank/DDBJ databases">
        <title>Draft genome of Chromobacterium sp. F49.</title>
        <authorList>
            <person name="Hong K.W."/>
        </authorList>
    </citation>
    <scope>NUCLEOTIDE SEQUENCE [LARGE SCALE GENOMIC DNA]</scope>
    <source>
        <strain evidence="3">P7IIIA</strain>
    </source>
</reference>
<dbReference type="Gene3D" id="3.40.630.30">
    <property type="match status" value="1"/>
</dbReference>
<dbReference type="InterPro" id="IPR000182">
    <property type="entry name" value="GNAT_dom"/>
</dbReference>
<comment type="caution">
    <text evidence="2">The sequence shown here is derived from an EMBL/GenBank/DDBJ whole genome shotgun (WGS) entry which is preliminary data.</text>
</comment>
<keyword evidence="3" id="KW-1185">Reference proteome</keyword>
<protein>
    <recommendedName>
        <fullName evidence="1">N-acetyltransferase domain-containing protein</fullName>
    </recommendedName>
</protein>
<evidence type="ECO:0000313" key="2">
    <source>
        <dbReference type="EMBL" id="KZE63901.1"/>
    </source>
</evidence>
<evidence type="ECO:0000313" key="3">
    <source>
        <dbReference type="Proteomes" id="UP000076567"/>
    </source>
</evidence>
<feature type="domain" description="N-acetyltransferase" evidence="1">
    <location>
        <begin position="3"/>
        <end position="133"/>
    </location>
</feature>
<dbReference type="OrthoDB" id="2678531at2"/>
<accession>A0A168CR50</accession>
<dbReference type="Proteomes" id="UP000076567">
    <property type="component" value="Unassembled WGS sequence"/>
</dbReference>
<dbReference type="SUPFAM" id="SSF55729">
    <property type="entry name" value="Acyl-CoA N-acyltransferases (Nat)"/>
    <property type="match status" value="1"/>
</dbReference>
<dbReference type="EMBL" id="LRFC01000038">
    <property type="protein sequence ID" value="KZE63901.1"/>
    <property type="molecule type" value="Genomic_DNA"/>
</dbReference>
<dbReference type="InterPro" id="IPR016181">
    <property type="entry name" value="Acyl_CoA_acyltransferase"/>
</dbReference>
<name>A0A168CR50_9BACL</name>